<gene>
    <name evidence="2" type="ORF">SAMN05444355_106130</name>
</gene>
<organism evidence="2 3">
    <name type="scientific">Flavobacterium frigoris</name>
    <dbReference type="NCBI Taxonomy" id="229204"/>
    <lineage>
        <taxon>Bacteria</taxon>
        <taxon>Pseudomonadati</taxon>
        <taxon>Bacteroidota</taxon>
        <taxon>Flavobacteriia</taxon>
        <taxon>Flavobacteriales</taxon>
        <taxon>Flavobacteriaceae</taxon>
        <taxon>Flavobacterium</taxon>
    </lineage>
</organism>
<accession>A0A1H9KYD0</accession>
<keyword evidence="1" id="KW-1133">Transmembrane helix</keyword>
<dbReference type="Proteomes" id="UP000183658">
    <property type="component" value="Unassembled WGS sequence"/>
</dbReference>
<dbReference type="EMBL" id="FOFZ01000006">
    <property type="protein sequence ID" value="SER03915.1"/>
    <property type="molecule type" value="Genomic_DNA"/>
</dbReference>
<keyword evidence="3" id="KW-1185">Reference proteome</keyword>
<protein>
    <submittedName>
        <fullName evidence="2">Uncharacterized protein</fullName>
    </submittedName>
</protein>
<proteinExistence type="predicted"/>
<evidence type="ECO:0000313" key="2">
    <source>
        <dbReference type="EMBL" id="SER03915.1"/>
    </source>
</evidence>
<dbReference type="AlphaFoldDB" id="A0A1H9KYD0"/>
<keyword evidence="1" id="KW-0812">Transmembrane</keyword>
<feature type="transmembrane region" description="Helical" evidence="1">
    <location>
        <begin position="24"/>
        <end position="45"/>
    </location>
</feature>
<keyword evidence="1" id="KW-0472">Membrane</keyword>
<evidence type="ECO:0000313" key="3">
    <source>
        <dbReference type="Proteomes" id="UP000183658"/>
    </source>
</evidence>
<reference evidence="3" key="1">
    <citation type="submission" date="2016-10" db="EMBL/GenBank/DDBJ databases">
        <authorList>
            <person name="Varghese N."/>
            <person name="Submissions S."/>
        </authorList>
    </citation>
    <scope>NUCLEOTIDE SEQUENCE [LARGE SCALE GENOMIC DNA]</scope>
    <source>
        <strain evidence="3">DSM 15719</strain>
    </source>
</reference>
<evidence type="ECO:0000256" key="1">
    <source>
        <dbReference type="SAM" id="Phobius"/>
    </source>
</evidence>
<sequence>MILQFSNSELFKKYPDAFYCIGDYFQLIKLNFLVNLGYSIGYYFIHLAKNSW</sequence>
<name>A0A1H9KYD0_FLAFI</name>